<name>A0A938XWT4_9BACL</name>
<dbReference type="Proteomes" id="UP000717624">
    <property type="component" value="Unassembled WGS sequence"/>
</dbReference>
<protein>
    <submittedName>
        <fullName evidence="2">Uncharacterized membrane protein YtjA (UPF0391 family)</fullName>
    </submittedName>
</protein>
<feature type="transmembrane region" description="Helical" evidence="1">
    <location>
        <begin position="34"/>
        <end position="51"/>
    </location>
</feature>
<sequence length="55" mass="6030">MNNKVIVFVLIVLCALFIGFETVAKAMSLTTHNIGYVLGLLLFLLALVYGSKNRS</sequence>
<accession>A0A938XWT4</accession>
<evidence type="ECO:0000313" key="3">
    <source>
        <dbReference type="Proteomes" id="UP000717624"/>
    </source>
</evidence>
<comment type="caution">
    <text evidence="2">The sequence shown here is derived from an EMBL/GenBank/DDBJ whole genome shotgun (WGS) entry which is preliminary data.</text>
</comment>
<keyword evidence="3" id="KW-1185">Reference proteome</keyword>
<keyword evidence="1" id="KW-0812">Transmembrane</keyword>
<evidence type="ECO:0000313" key="2">
    <source>
        <dbReference type="EMBL" id="MBM7591637.1"/>
    </source>
</evidence>
<gene>
    <name evidence="2" type="ORF">JOD01_003288</name>
</gene>
<keyword evidence="1" id="KW-0472">Membrane</keyword>
<dbReference type="EMBL" id="JAFBEB010000013">
    <property type="protein sequence ID" value="MBM7591637.1"/>
    <property type="molecule type" value="Genomic_DNA"/>
</dbReference>
<keyword evidence="1" id="KW-1133">Transmembrane helix</keyword>
<evidence type="ECO:0000256" key="1">
    <source>
        <dbReference type="SAM" id="Phobius"/>
    </source>
</evidence>
<organism evidence="2 3">
    <name type="scientific">Brevibacillus fulvus</name>
    <dbReference type="NCBI Taxonomy" id="1125967"/>
    <lineage>
        <taxon>Bacteria</taxon>
        <taxon>Bacillati</taxon>
        <taxon>Bacillota</taxon>
        <taxon>Bacilli</taxon>
        <taxon>Bacillales</taxon>
        <taxon>Paenibacillaceae</taxon>
        <taxon>Brevibacillus</taxon>
    </lineage>
</organism>
<dbReference type="RefSeq" id="WP_204519331.1">
    <property type="nucleotide sequence ID" value="NZ_BAABIN010000037.1"/>
</dbReference>
<dbReference type="AlphaFoldDB" id="A0A938XWT4"/>
<reference evidence="2" key="1">
    <citation type="submission" date="2021-01" db="EMBL/GenBank/DDBJ databases">
        <title>Genomic Encyclopedia of Type Strains, Phase IV (KMG-IV): sequencing the most valuable type-strain genomes for metagenomic binning, comparative biology and taxonomic classification.</title>
        <authorList>
            <person name="Goeker M."/>
        </authorList>
    </citation>
    <scope>NUCLEOTIDE SEQUENCE</scope>
    <source>
        <strain evidence="2">DSM 25523</strain>
    </source>
</reference>
<proteinExistence type="predicted"/>